<organism evidence="1 2">
    <name type="scientific">Candidatus Magnetaquiglobus chichijimensis</name>
    <dbReference type="NCBI Taxonomy" id="3141448"/>
    <lineage>
        <taxon>Bacteria</taxon>
        <taxon>Pseudomonadati</taxon>
        <taxon>Pseudomonadota</taxon>
        <taxon>Magnetococcia</taxon>
        <taxon>Magnetococcales</taxon>
        <taxon>Candidatus Magnetaquicoccaceae</taxon>
        <taxon>Candidatus Magnetaquiglobus</taxon>
    </lineage>
</organism>
<dbReference type="RefSeq" id="WP_420904462.1">
    <property type="nucleotide sequence ID" value="NZ_BAAFGK010000004.1"/>
</dbReference>
<evidence type="ECO:0000313" key="1">
    <source>
        <dbReference type="EMBL" id="GAB0056741.1"/>
    </source>
</evidence>
<proteinExistence type="predicted"/>
<evidence type="ECO:0000313" key="2">
    <source>
        <dbReference type="Proteomes" id="UP001628193"/>
    </source>
</evidence>
<sequence length="165" mass="18754">MSTRSKPEIQWVRDLDHANQILGEIAGIKRSIKDAEIALNAEIDAAKTRTEALVGPLKKRLAEMESGVAFFATHNKDALFRGKRSLELLFGVLGFRRSTELKPKKSWANVLEKLNQLAFKNAIRVKQEPDKEVLSQWSDEALVLVDVARVEKDLFYYETKQEEVA</sequence>
<gene>
    <name evidence="1" type="ORF">SIID45300_01052</name>
</gene>
<dbReference type="InterPro" id="IPR009951">
    <property type="entry name" value="Host-nuc_inhib_Gam"/>
</dbReference>
<name>A0ABQ0C778_9PROT</name>
<dbReference type="Proteomes" id="UP001628193">
    <property type="component" value="Unassembled WGS sequence"/>
</dbReference>
<dbReference type="Pfam" id="PF07352">
    <property type="entry name" value="Phage_Mu_Gam"/>
    <property type="match status" value="1"/>
</dbReference>
<accession>A0ABQ0C778</accession>
<dbReference type="EMBL" id="BAAFGK010000004">
    <property type="protein sequence ID" value="GAB0056741.1"/>
    <property type="molecule type" value="Genomic_DNA"/>
</dbReference>
<dbReference type="Gene3D" id="1.20.5.170">
    <property type="match status" value="1"/>
</dbReference>
<protein>
    <recommendedName>
        <fullName evidence="3">Host-nuclease inhibitor protein Gam</fullName>
    </recommendedName>
</protein>
<reference evidence="1 2" key="1">
    <citation type="submission" date="2024-09" db="EMBL/GenBank/DDBJ databases">
        <title>Draft genome sequence of Candidatus Magnetaquicoccaceae bacterium FCR-1.</title>
        <authorList>
            <person name="Shimoshige H."/>
            <person name="Shimamura S."/>
            <person name="Taoka A."/>
            <person name="Kobayashi H."/>
            <person name="Maekawa T."/>
        </authorList>
    </citation>
    <scope>NUCLEOTIDE SEQUENCE [LARGE SCALE GENOMIC DNA]</scope>
    <source>
        <strain evidence="1 2">FCR-1</strain>
    </source>
</reference>
<keyword evidence="2" id="KW-1185">Reference proteome</keyword>
<dbReference type="SUPFAM" id="SSF161266">
    <property type="entry name" value="Gam-like"/>
    <property type="match status" value="1"/>
</dbReference>
<evidence type="ECO:0008006" key="3">
    <source>
        <dbReference type="Google" id="ProtNLM"/>
    </source>
</evidence>
<comment type="caution">
    <text evidence="1">The sequence shown here is derived from an EMBL/GenBank/DDBJ whole genome shotgun (WGS) entry which is preliminary data.</text>
</comment>